<keyword evidence="2" id="KW-1185">Reference proteome</keyword>
<dbReference type="HOGENOM" id="CLU_2603096_0_0_10"/>
<dbReference type="AlphaFoldDB" id="G1WAH5"/>
<dbReference type="Proteomes" id="UP000005141">
    <property type="component" value="Unassembled WGS sequence"/>
</dbReference>
<sequence length="79" mass="8856">METPLLRIGTRHLQMETPLLRVRMCPLRMETPLRGRSGGHTGAAPTISRMVRVIRLSEEPMPVGKNKEDCVVEGFDGGW</sequence>
<proteinExistence type="predicted"/>
<name>G1WAH5_9BACT</name>
<accession>G1WAH5</accession>
<protein>
    <submittedName>
        <fullName evidence="1">Uncharacterized protein</fullName>
    </submittedName>
</protein>
<reference evidence="1 2" key="1">
    <citation type="submission" date="2011-07" db="EMBL/GenBank/DDBJ databases">
        <title>The Genome Sequence of Prevotella oulorum F0390.</title>
        <authorList>
            <consortium name="The Broad Institute Genome Sequencing Platform"/>
            <consortium name="The Broad Institute Genome Sequencing Center for Infectious Disease"/>
            <person name="Earl A."/>
            <person name="Ward D."/>
            <person name="Feldgarden M."/>
            <person name="Gevers D."/>
            <person name="Izard J."/>
            <person name="Ganesan A."/>
            <person name="Baranova O.V."/>
            <person name="Blanton J.M."/>
            <person name="Tanner A.C."/>
            <person name="Dewhirst F.E."/>
            <person name="Young S.K."/>
            <person name="Zeng Q."/>
            <person name="Gargeya S."/>
            <person name="Fitzgerald M."/>
            <person name="Haas B."/>
            <person name="Abouelleil A."/>
            <person name="Alvarado L."/>
            <person name="Arachchi H.M."/>
            <person name="Berlin A."/>
            <person name="Brown A."/>
            <person name="Chapman S.B."/>
            <person name="Chen Z."/>
            <person name="Dunbar C."/>
            <person name="Freedman E."/>
            <person name="Gearin G."/>
            <person name="Gellesch M."/>
            <person name="Goldberg J."/>
            <person name="Griggs A."/>
            <person name="Gujja S."/>
            <person name="Heiman D."/>
            <person name="Howarth C."/>
            <person name="Larson L."/>
            <person name="Lui A."/>
            <person name="MacDonald P.J.P."/>
            <person name="Mehta T."/>
            <person name="Montmayeur A."/>
            <person name="Murphy C."/>
            <person name="Neiman D."/>
            <person name="Pearson M."/>
            <person name="Priest M."/>
            <person name="Roberts A."/>
            <person name="Saif S."/>
            <person name="Shea T."/>
            <person name="Shenoy N."/>
            <person name="Sisk P."/>
            <person name="Stolte C."/>
            <person name="Sykes S."/>
            <person name="Wortman J."/>
            <person name="Nusbaum C."/>
            <person name="Birren B."/>
        </authorList>
    </citation>
    <scope>NUCLEOTIDE SEQUENCE [LARGE SCALE GENOMIC DNA]</scope>
    <source>
        <strain evidence="1 2">F0390</strain>
    </source>
</reference>
<gene>
    <name evidence="1" type="ORF">HMPREF9431_00826</name>
</gene>
<dbReference type="EMBL" id="ADGI01000026">
    <property type="protein sequence ID" value="EGV33228.1"/>
    <property type="molecule type" value="Genomic_DNA"/>
</dbReference>
<evidence type="ECO:0000313" key="1">
    <source>
        <dbReference type="EMBL" id="EGV33228.1"/>
    </source>
</evidence>
<organism evidence="1 2">
    <name type="scientific">Segatella oulorum F0390</name>
    <dbReference type="NCBI Taxonomy" id="702438"/>
    <lineage>
        <taxon>Bacteria</taxon>
        <taxon>Pseudomonadati</taxon>
        <taxon>Bacteroidota</taxon>
        <taxon>Bacteroidia</taxon>
        <taxon>Bacteroidales</taxon>
        <taxon>Prevotellaceae</taxon>
        <taxon>Segatella</taxon>
    </lineage>
</organism>
<evidence type="ECO:0000313" key="2">
    <source>
        <dbReference type="Proteomes" id="UP000005141"/>
    </source>
</evidence>
<comment type="caution">
    <text evidence="1">The sequence shown here is derived from an EMBL/GenBank/DDBJ whole genome shotgun (WGS) entry which is preliminary data.</text>
</comment>